<keyword evidence="3" id="KW-0479">Metal-binding</keyword>
<evidence type="ECO:0000256" key="3">
    <source>
        <dbReference type="ARBA" id="ARBA00022723"/>
    </source>
</evidence>
<dbReference type="CDD" id="cd00250">
    <property type="entry name" value="CAS_like"/>
    <property type="match status" value="1"/>
</dbReference>
<evidence type="ECO:0000256" key="6">
    <source>
        <dbReference type="ARBA" id="ARBA00023004"/>
    </source>
</evidence>
<accession>A0A1E4TBF6</accession>
<comment type="similarity">
    <text evidence="2">Belongs to the gamma-BBH/TMLD family.</text>
</comment>
<reference evidence="10" key="1">
    <citation type="submission" date="2016-02" db="EMBL/GenBank/DDBJ databases">
        <title>Comparative genomics of biotechnologically important yeasts.</title>
        <authorList>
            <consortium name="DOE Joint Genome Institute"/>
            <person name="Riley R."/>
            <person name="Haridas S."/>
            <person name="Wolfe K.H."/>
            <person name="Lopes M.R."/>
            <person name="Hittinger C.T."/>
            <person name="Goker M."/>
            <person name="Salamov A."/>
            <person name="Wisecaver J."/>
            <person name="Long T.M."/>
            <person name="Aerts A.L."/>
            <person name="Barry K."/>
            <person name="Choi C."/>
            <person name="Clum A."/>
            <person name="Coughlan A.Y."/>
            <person name="Deshpande S."/>
            <person name="Douglass A.P."/>
            <person name="Hanson S.J."/>
            <person name="Klenk H.-P."/>
            <person name="Labutti K."/>
            <person name="Lapidus A."/>
            <person name="Lindquist E."/>
            <person name="Lipzen A."/>
            <person name="Meier-Kolthoff J.P."/>
            <person name="Ohm R.A."/>
            <person name="Otillar R.P."/>
            <person name="Pangilinan J."/>
            <person name="Peng Y."/>
            <person name="Rokas A."/>
            <person name="Rosa C.A."/>
            <person name="Scheuner C."/>
            <person name="Sibirny A.A."/>
            <person name="Slot J.C."/>
            <person name="Stielow J.B."/>
            <person name="Sun H."/>
            <person name="Kurtzman C.P."/>
            <person name="Blackwell M."/>
            <person name="Jeffries T.W."/>
            <person name="Grigoriev I.V."/>
        </authorList>
    </citation>
    <scope>NUCLEOTIDE SEQUENCE [LARGE SCALE GENOMIC DNA]</scope>
    <source>
        <strain evidence="10">NRRL Y-17796</strain>
    </source>
</reference>
<organism evidence="9 10">
    <name type="scientific">Tortispora caseinolytica NRRL Y-17796</name>
    <dbReference type="NCBI Taxonomy" id="767744"/>
    <lineage>
        <taxon>Eukaryota</taxon>
        <taxon>Fungi</taxon>
        <taxon>Dikarya</taxon>
        <taxon>Ascomycota</taxon>
        <taxon>Saccharomycotina</taxon>
        <taxon>Trigonopsidomycetes</taxon>
        <taxon>Trigonopsidales</taxon>
        <taxon>Trigonopsidaceae</taxon>
        <taxon>Tortispora</taxon>
    </lineage>
</organism>
<dbReference type="GO" id="GO:0016706">
    <property type="term" value="F:2-oxoglutarate-dependent dioxygenase activity"/>
    <property type="evidence" value="ECO:0007669"/>
    <property type="project" value="UniProtKB-ARBA"/>
</dbReference>
<dbReference type="Gene3D" id="3.30.2020.30">
    <property type="match status" value="1"/>
</dbReference>
<dbReference type="GO" id="GO:0045329">
    <property type="term" value="P:carnitine biosynthetic process"/>
    <property type="evidence" value="ECO:0007669"/>
    <property type="project" value="TreeGrafter"/>
</dbReference>
<evidence type="ECO:0008006" key="11">
    <source>
        <dbReference type="Google" id="ProtNLM"/>
    </source>
</evidence>
<dbReference type="InterPro" id="IPR050411">
    <property type="entry name" value="AlphaKG_dependent_hydroxylases"/>
</dbReference>
<name>A0A1E4TBF6_9ASCO</name>
<dbReference type="OrthoDB" id="406634at2759"/>
<dbReference type="EMBL" id="KV453843">
    <property type="protein sequence ID" value="ODV89043.1"/>
    <property type="molecule type" value="Genomic_DNA"/>
</dbReference>
<evidence type="ECO:0000313" key="10">
    <source>
        <dbReference type="Proteomes" id="UP000095023"/>
    </source>
</evidence>
<dbReference type="InterPro" id="IPR003819">
    <property type="entry name" value="TauD/TfdA-like"/>
</dbReference>
<protein>
    <recommendedName>
        <fullName evidence="11">TauD/TfdA-like domain-containing protein</fullName>
    </recommendedName>
</protein>
<evidence type="ECO:0000256" key="4">
    <source>
        <dbReference type="ARBA" id="ARBA00022964"/>
    </source>
</evidence>
<dbReference type="PANTHER" id="PTHR10696">
    <property type="entry name" value="GAMMA-BUTYROBETAINE HYDROXYLASE-RELATED"/>
    <property type="match status" value="1"/>
</dbReference>
<evidence type="ECO:0000259" key="8">
    <source>
        <dbReference type="Pfam" id="PF06155"/>
    </source>
</evidence>
<dbReference type="GO" id="GO:0046872">
    <property type="term" value="F:metal ion binding"/>
    <property type="evidence" value="ECO:0007669"/>
    <property type="project" value="UniProtKB-KW"/>
</dbReference>
<dbReference type="AlphaFoldDB" id="A0A1E4TBF6"/>
<dbReference type="GO" id="GO:0005739">
    <property type="term" value="C:mitochondrion"/>
    <property type="evidence" value="ECO:0007669"/>
    <property type="project" value="TreeGrafter"/>
</dbReference>
<dbReference type="Proteomes" id="UP000095023">
    <property type="component" value="Unassembled WGS sequence"/>
</dbReference>
<evidence type="ECO:0000256" key="5">
    <source>
        <dbReference type="ARBA" id="ARBA00023002"/>
    </source>
</evidence>
<dbReference type="PANTHER" id="PTHR10696:SF25">
    <property type="entry name" value="OXIDOREDUCTASE AIM17-RELATED"/>
    <property type="match status" value="1"/>
</dbReference>
<dbReference type="InterPro" id="IPR038492">
    <property type="entry name" value="GBBH-like_N_sf"/>
</dbReference>
<feature type="domain" description="TauD/TfdA-like" evidence="7">
    <location>
        <begin position="127"/>
        <end position="382"/>
    </location>
</feature>
<keyword evidence="6" id="KW-0408">Iron</keyword>
<dbReference type="InterPro" id="IPR010376">
    <property type="entry name" value="GBBH-like_N"/>
</dbReference>
<dbReference type="InterPro" id="IPR042098">
    <property type="entry name" value="TauD-like_sf"/>
</dbReference>
<sequence>MKRFRSRILPRLTQSPLTARRYVSSILERRLRQLDPLFLRDACNCHECVMPDTKQKTFSTAELPENTRIQSLHAEEDGYNVTWNSGHVSKYSFSFINRYSSLRSIRESRLLDSNDGDWATMPQESISLSFNDYMSNDETLLQALTSLNKYGLVFLTDGPAQEKLNGDIAVEAIARRVGYIKETFYGRSWDVRSVPDARNIAYTNVYLPLHMDLLYYESPPGLQYLHCIANDATGGESLFADSFAAAKHVRSVDPEGYKVLCNFPVTFHYVNDGHHYHCTRPFIVEDPYGVDKDGLPPIKHINYSPPFQGPFEYNINSSSDPLNIKKFHNALRLFEEYINDPANQLERKMSAGETVIFFNRRSLHARRLFDLKTGSRWLKGTYSDIDTFYSKFRVLSTELKKQK</sequence>
<evidence type="ECO:0000313" key="9">
    <source>
        <dbReference type="EMBL" id="ODV89043.1"/>
    </source>
</evidence>
<evidence type="ECO:0000256" key="2">
    <source>
        <dbReference type="ARBA" id="ARBA00008654"/>
    </source>
</evidence>
<comment type="cofactor">
    <cofactor evidence="1">
        <name>Fe(2+)</name>
        <dbReference type="ChEBI" id="CHEBI:29033"/>
    </cofactor>
</comment>
<gene>
    <name evidence="9" type="ORF">CANCADRAFT_29494</name>
</gene>
<feature type="domain" description="Gamma-butyrobetaine hydroxylase-like N-terminal" evidence="8">
    <location>
        <begin position="34"/>
        <end position="95"/>
    </location>
</feature>
<dbReference type="Pfam" id="PF02668">
    <property type="entry name" value="TauD"/>
    <property type="match status" value="1"/>
</dbReference>
<dbReference type="Gene3D" id="3.60.130.10">
    <property type="entry name" value="Clavaminate synthase-like"/>
    <property type="match status" value="1"/>
</dbReference>
<evidence type="ECO:0000256" key="1">
    <source>
        <dbReference type="ARBA" id="ARBA00001954"/>
    </source>
</evidence>
<keyword evidence="4" id="KW-0223">Dioxygenase</keyword>
<proteinExistence type="inferred from homology"/>
<dbReference type="SUPFAM" id="SSF51197">
    <property type="entry name" value="Clavaminate synthase-like"/>
    <property type="match status" value="1"/>
</dbReference>
<keyword evidence="5" id="KW-0560">Oxidoreductase</keyword>
<dbReference type="Pfam" id="PF06155">
    <property type="entry name" value="GBBH-like_N"/>
    <property type="match status" value="1"/>
</dbReference>
<keyword evidence="10" id="KW-1185">Reference proteome</keyword>
<evidence type="ECO:0000259" key="7">
    <source>
        <dbReference type="Pfam" id="PF02668"/>
    </source>
</evidence>